<feature type="transmembrane region" description="Helical" evidence="1">
    <location>
        <begin position="90"/>
        <end position="110"/>
    </location>
</feature>
<evidence type="ECO:0000256" key="1">
    <source>
        <dbReference type="SAM" id="Phobius"/>
    </source>
</evidence>
<dbReference type="Proteomes" id="UP001165685">
    <property type="component" value="Unassembled WGS sequence"/>
</dbReference>
<dbReference type="EMBL" id="JAQFWP010000003">
    <property type="protein sequence ID" value="MDA2803509.1"/>
    <property type="molecule type" value="Genomic_DNA"/>
</dbReference>
<comment type="caution">
    <text evidence="2">The sequence shown here is derived from an EMBL/GenBank/DDBJ whole genome shotgun (WGS) entry which is preliminary data.</text>
</comment>
<feature type="transmembrane region" description="Helical" evidence="1">
    <location>
        <begin position="67"/>
        <end position="84"/>
    </location>
</feature>
<evidence type="ECO:0000313" key="3">
    <source>
        <dbReference type="Proteomes" id="UP001165685"/>
    </source>
</evidence>
<dbReference type="InterPro" id="IPR052712">
    <property type="entry name" value="Acid_resist_chaperone_HdeD"/>
</dbReference>
<dbReference type="PANTHER" id="PTHR34989">
    <property type="entry name" value="PROTEIN HDED"/>
    <property type="match status" value="1"/>
</dbReference>
<dbReference type="RefSeq" id="WP_270675998.1">
    <property type="nucleotide sequence ID" value="NZ_JAQFWP010000003.1"/>
</dbReference>
<feature type="transmembrane region" description="Helical" evidence="1">
    <location>
        <begin position="35"/>
        <end position="55"/>
    </location>
</feature>
<proteinExistence type="predicted"/>
<feature type="transmembrane region" description="Helical" evidence="1">
    <location>
        <begin position="147"/>
        <end position="169"/>
    </location>
</feature>
<keyword evidence="1" id="KW-0472">Membrane</keyword>
<keyword evidence="1" id="KW-0812">Transmembrane</keyword>
<dbReference type="PANTHER" id="PTHR34989:SF1">
    <property type="entry name" value="PROTEIN HDED"/>
    <property type="match status" value="1"/>
</dbReference>
<reference evidence="2" key="1">
    <citation type="submission" date="2023-01" db="EMBL/GenBank/DDBJ databases">
        <title>Draft genome sequence of Nocardiopsis sp. LSu2-4 isolated from halophytes.</title>
        <authorList>
            <person name="Duangmal K."/>
            <person name="Chantavorakit T."/>
        </authorList>
    </citation>
    <scope>NUCLEOTIDE SEQUENCE</scope>
    <source>
        <strain evidence="2">LSu2-4</strain>
    </source>
</reference>
<name>A0ABT4TGW5_9ACTN</name>
<feature type="transmembrane region" description="Helical" evidence="1">
    <location>
        <begin position="122"/>
        <end position="141"/>
    </location>
</feature>
<evidence type="ECO:0000313" key="2">
    <source>
        <dbReference type="EMBL" id="MDA2803509.1"/>
    </source>
</evidence>
<feature type="transmembrane region" description="Helical" evidence="1">
    <location>
        <begin position="9"/>
        <end position="29"/>
    </location>
</feature>
<keyword evidence="1" id="KW-1133">Transmembrane helix</keyword>
<keyword evidence="3" id="KW-1185">Reference proteome</keyword>
<organism evidence="2 3">
    <name type="scientific">Nocardiopsis suaedae</name>
    <dbReference type="NCBI Taxonomy" id="3018444"/>
    <lineage>
        <taxon>Bacteria</taxon>
        <taxon>Bacillati</taxon>
        <taxon>Actinomycetota</taxon>
        <taxon>Actinomycetes</taxon>
        <taxon>Streptosporangiales</taxon>
        <taxon>Nocardiopsidaceae</taxon>
        <taxon>Nocardiopsis</taxon>
    </lineage>
</organism>
<sequence>MLDYMTRHWWVLTVRGALAVLFGVLAVFWPGITAVALAVLFGAYALVDGVLAGVLAFRTSGSDRTPLVVEAVLGVLIGVVALIWPLATVIVLTILIGAWAVFTGVVEIVTAVRLRKEISGEWLYILGGALSVCFGLLIWFWPLQGAVAIALIIGVYAILFGVVFIVLSLRLRSMASA</sequence>
<gene>
    <name evidence="2" type="ORF">O4U47_03225</name>
</gene>
<protein>
    <submittedName>
        <fullName evidence="2">HdeD family acid-resistance protein</fullName>
    </submittedName>
</protein>
<dbReference type="Pfam" id="PF03729">
    <property type="entry name" value="DUF308"/>
    <property type="match status" value="1"/>
</dbReference>
<dbReference type="InterPro" id="IPR005325">
    <property type="entry name" value="DUF308_memb"/>
</dbReference>
<accession>A0ABT4TGW5</accession>